<feature type="domain" description="Mur ligase central" evidence="14">
    <location>
        <begin position="106"/>
        <end position="296"/>
    </location>
</feature>
<evidence type="ECO:0000256" key="8">
    <source>
        <dbReference type="ARBA" id="ARBA00023306"/>
    </source>
</evidence>
<dbReference type="SUPFAM" id="SSF63418">
    <property type="entry name" value="MurE/MurF N-terminal domain"/>
    <property type="match status" value="1"/>
</dbReference>
<dbReference type="PANTHER" id="PTHR43024:SF1">
    <property type="entry name" value="UDP-N-ACETYLMURAMOYL-TRIPEPTIDE--D-ALANYL-D-ALANINE LIGASE"/>
    <property type="match status" value="1"/>
</dbReference>
<dbReference type="Pfam" id="PF01225">
    <property type="entry name" value="Mur_ligase"/>
    <property type="match status" value="1"/>
</dbReference>
<comment type="pathway">
    <text evidence="10 11">Cell wall biogenesis; peptidoglycan biosynthesis.</text>
</comment>
<dbReference type="InterPro" id="IPR036565">
    <property type="entry name" value="Mur-like_cat_sf"/>
</dbReference>
<dbReference type="Proteomes" id="UP000308054">
    <property type="component" value="Unassembled WGS sequence"/>
</dbReference>
<keyword evidence="2 10" id="KW-0436">Ligase</keyword>
<evidence type="ECO:0000256" key="10">
    <source>
        <dbReference type="HAMAP-Rule" id="MF_02019"/>
    </source>
</evidence>
<comment type="similarity">
    <text evidence="10">Belongs to the MurCDEF family. MurF subfamily.</text>
</comment>
<evidence type="ECO:0000256" key="3">
    <source>
        <dbReference type="ARBA" id="ARBA00022618"/>
    </source>
</evidence>
<keyword evidence="8 10" id="KW-0131">Cell cycle</keyword>
<dbReference type="AlphaFoldDB" id="A0A4S2H3C0"/>
<evidence type="ECO:0000313" key="16">
    <source>
        <dbReference type="Proteomes" id="UP000308054"/>
    </source>
</evidence>
<evidence type="ECO:0000256" key="9">
    <source>
        <dbReference type="ARBA" id="ARBA00023316"/>
    </source>
</evidence>
<dbReference type="InterPro" id="IPR035911">
    <property type="entry name" value="MurE/MurF_N"/>
</dbReference>
<dbReference type="PANTHER" id="PTHR43024">
    <property type="entry name" value="UDP-N-ACETYLMURAMOYL-TRIPEPTIDE--D-ALANYL-D-ALANINE LIGASE"/>
    <property type="match status" value="1"/>
</dbReference>
<dbReference type="EMBL" id="SRXW01000001">
    <property type="protein sequence ID" value="TGY89993.1"/>
    <property type="molecule type" value="Genomic_DNA"/>
</dbReference>
<keyword evidence="7 10" id="KW-0573">Peptidoglycan synthesis</keyword>
<dbReference type="OrthoDB" id="9800958at2"/>
<dbReference type="GO" id="GO:0005524">
    <property type="term" value="F:ATP binding"/>
    <property type="evidence" value="ECO:0007669"/>
    <property type="project" value="UniProtKB-UniRule"/>
</dbReference>
<dbReference type="GO" id="GO:0051301">
    <property type="term" value="P:cell division"/>
    <property type="evidence" value="ECO:0007669"/>
    <property type="project" value="UniProtKB-KW"/>
</dbReference>
<evidence type="ECO:0000259" key="14">
    <source>
        <dbReference type="Pfam" id="PF08245"/>
    </source>
</evidence>
<evidence type="ECO:0000256" key="1">
    <source>
        <dbReference type="ARBA" id="ARBA00022490"/>
    </source>
</evidence>
<dbReference type="InterPro" id="IPR051046">
    <property type="entry name" value="MurCDEF_CellWall_CoF430Synth"/>
</dbReference>
<dbReference type="InterPro" id="IPR013221">
    <property type="entry name" value="Mur_ligase_cen"/>
</dbReference>
<comment type="caution">
    <text evidence="15">The sequence shown here is derived from an EMBL/GenBank/DDBJ whole genome shotgun (WGS) entry which is preliminary data.</text>
</comment>
<dbReference type="GO" id="GO:0071555">
    <property type="term" value="P:cell wall organization"/>
    <property type="evidence" value="ECO:0007669"/>
    <property type="project" value="UniProtKB-KW"/>
</dbReference>
<keyword evidence="1 10" id="KW-0963">Cytoplasm</keyword>
<evidence type="ECO:0000259" key="12">
    <source>
        <dbReference type="Pfam" id="PF01225"/>
    </source>
</evidence>
<dbReference type="HAMAP" id="MF_02019">
    <property type="entry name" value="MurF"/>
    <property type="match status" value="1"/>
</dbReference>
<evidence type="ECO:0000256" key="5">
    <source>
        <dbReference type="ARBA" id="ARBA00022840"/>
    </source>
</evidence>
<keyword evidence="9 10" id="KW-0961">Cell wall biogenesis/degradation</keyword>
<dbReference type="Gene3D" id="3.90.190.20">
    <property type="entry name" value="Mur ligase, C-terminal domain"/>
    <property type="match status" value="1"/>
</dbReference>
<dbReference type="Gene3D" id="3.40.1190.10">
    <property type="entry name" value="Mur-like, catalytic domain"/>
    <property type="match status" value="1"/>
</dbReference>
<dbReference type="InterPro" id="IPR000713">
    <property type="entry name" value="Mur_ligase_N"/>
</dbReference>
<dbReference type="GO" id="GO:0005737">
    <property type="term" value="C:cytoplasm"/>
    <property type="evidence" value="ECO:0007669"/>
    <property type="project" value="UniProtKB-SubCell"/>
</dbReference>
<accession>A0A4S2H3C0</accession>
<evidence type="ECO:0000256" key="2">
    <source>
        <dbReference type="ARBA" id="ARBA00022598"/>
    </source>
</evidence>
<comment type="function">
    <text evidence="10 11">Involved in cell wall formation. Catalyzes the final step in the synthesis of UDP-N-acetylmuramoyl-pentapeptide, the precursor of murein.</text>
</comment>
<evidence type="ECO:0000256" key="6">
    <source>
        <dbReference type="ARBA" id="ARBA00022960"/>
    </source>
</evidence>
<dbReference type="EC" id="6.3.2.10" evidence="10 11"/>
<dbReference type="UniPathway" id="UPA00219"/>
<dbReference type="Pfam" id="PF08245">
    <property type="entry name" value="Mur_ligase_M"/>
    <property type="match status" value="1"/>
</dbReference>
<organism evidence="15 16">
    <name type="scientific">Marinicauda algicola</name>
    <dbReference type="NCBI Taxonomy" id="2029849"/>
    <lineage>
        <taxon>Bacteria</taxon>
        <taxon>Pseudomonadati</taxon>
        <taxon>Pseudomonadota</taxon>
        <taxon>Alphaproteobacteria</taxon>
        <taxon>Maricaulales</taxon>
        <taxon>Maricaulaceae</taxon>
        <taxon>Marinicauda</taxon>
    </lineage>
</organism>
<evidence type="ECO:0000259" key="13">
    <source>
        <dbReference type="Pfam" id="PF02875"/>
    </source>
</evidence>
<gene>
    <name evidence="10 15" type="primary">murF</name>
    <name evidence="15" type="ORF">E5163_02350</name>
</gene>
<evidence type="ECO:0000313" key="15">
    <source>
        <dbReference type="EMBL" id="TGY89993.1"/>
    </source>
</evidence>
<comment type="catalytic activity">
    <reaction evidence="10 11">
        <text>D-alanyl-D-alanine + UDP-N-acetyl-alpha-D-muramoyl-L-alanyl-gamma-D-glutamyl-meso-2,6-diaminopimelate + ATP = UDP-N-acetyl-alpha-D-muramoyl-L-alanyl-gamma-D-glutamyl-meso-2,6-diaminopimeloyl-D-alanyl-D-alanine + ADP + phosphate + H(+)</text>
        <dbReference type="Rhea" id="RHEA:28374"/>
        <dbReference type="ChEBI" id="CHEBI:15378"/>
        <dbReference type="ChEBI" id="CHEBI:30616"/>
        <dbReference type="ChEBI" id="CHEBI:43474"/>
        <dbReference type="ChEBI" id="CHEBI:57822"/>
        <dbReference type="ChEBI" id="CHEBI:61386"/>
        <dbReference type="ChEBI" id="CHEBI:83905"/>
        <dbReference type="ChEBI" id="CHEBI:456216"/>
        <dbReference type="EC" id="6.3.2.10"/>
    </reaction>
</comment>
<sequence length="469" mass="48368">MNRPLWTAKDAARATGGRLEGGEWTATGVSIDSRTIEPGDLFVALSDQRDGHEFAQAALDAGAVAALVSKPGVCDGPRLVVPDVLQALRDLGAAARDRCGAVRVAVTGSVGKTSVKEWIAAAFRAAGPAHWSVKSYNNHWGVPLTLARMPAGTRHAVFEMGMNHAGEIRALTAQVRPHVAVITKIAPAHLENLGSMEAIADAKSEIFEGLEPDGIAVIPADDEFRDRLAGHVNASRAGFLLDFGAAPKAAVRVVSYTDGPDGGTGRLDVLGREIVIRVGASGAHQGINAAAVMAACVAAGLEPEIVAEVLASQTAAPGRGARFTLSLPDGGEALIVDDSYNANPASMTAAIAGLANRQPARGGRRIAVLGEMLELGPQSEAMHAALAEPLKTAGVDIVIGVGRGMQTLLSALPKSVEGRQADNAGEGLERLGQILRDGDVVLIKGSNASGVHKIVASLHEGRFHAPSNA</sequence>
<dbReference type="GO" id="GO:0008766">
    <property type="term" value="F:UDP-N-acetylmuramoylalanyl-D-glutamyl-2,6-diaminopimelate-D-alanyl-D-alanine ligase activity"/>
    <property type="evidence" value="ECO:0007669"/>
    <property type="project" value="RHEA"/>
</dbReference>
<dbReference type="RefSeq" id="WP_135994490.1">
    <property type="nucleotide sequence ID" value="NZ_CP071057.1"/>
</dbReference>
<protein>
    <recommendedName>
        <fullName evidence="10 11">UDP-N-acetylmuramoyl-tripeptide--D-alanyl-D-alanine ligase</fullName>
        <ecNumber evidence="10 11">6.3.2.10</ecNumber>
    </recommendedName>
    <alternativeName>
        <fullName evidence="10">D-alanyl-D-alanine-adding enzyme</fullName>
    </alternativeName>
</protein>
<keyword evidence="3 10" id="KW-0132">Cell division</keyword>
<feature type="domain" description="Mur ligase C-terminal" evidence="13">
    <location>
        <begin position="332"/>
        <end position="446"/>
    </location>
</feature>
<dbReference type="NCBIfam" id="TIGR01143">
    <property type="entry name" value="murF"/>
    <property type="match status" value="1"/>
</dbReference>
<dbReference type="InterPro" id="IPR036615">
    <property type="entry name" value="Mur_ligase_C_dom_sf"/>
</dbReference>
<evidence type="ECO:0000256" key="11">
    <source>
        <dbReference type="RuleBase" id="RU004136"/>
    </source>
</evidence>
<reference evidence="15 16" key="1">
    <citation type="journal article" date="2017" name="Int. J. Syst. Evol. Microbiol.">
        <title>Marinicauda algicola sp. nov., isolated from a marine red alga Rhodosorus marinus.</title>
        <authorList>
            <person name="Jeong S.E."/>
            <person name="Jeon S.H."/>
            <person name="Chun B.H."/>
            <person name="Kim D.W."/>
            <person name="Jeon C.O."/>
        </authorList>
    </citation>
    <scope>NUCLEOTIDE SEQUENCE [LARGE SCALE GENOMIC DNA]</scope>
    <source>
        <strain evidence="15 16">JCM 31718</strain>
    </source>
</reference>
<keyword evidence="16" id="KW-1185">Reference proteome</keyword>
<dbReference type="GO" id="GO:0009252">
    <property type="term" value="P:peptidoglycan biosynthetic process"/>
    <property type="evidence" value="ECO:0007669"/>
    <property type="project" value="UniProtKB-UniRule"/>
</dbReference>
<evidence type="ECO:0000256" key="7">
    <source>
        <dbReference type="ARBA" id="ARBA00022984"/>
    </source>
</evidence>
<dbReference type="SUPFAM" id="SSF53244">
    <property type="entry name" value="MurD-like peptide ligases, peptide-binding domain"/>
    <property type="match status" value="1"/>
</dbReference>
<feature type="domain" description="Mur ligase N-terminal catalytic" evidence="12">
    <location>
        <begin position="27"/>
        <end position="73"/>
    </location>
</feature>
<evidence type="ECO:0000256" key="4">
    <source>
        <dbReference type="ARBA" id="ARBA00022741"/>
    </source>
</evidence>
<name>A0A4S2H3C0_9PROT</name>
<dbReference type="InterPro" id="IPR004101">
    <property type="entry name" value="Mur_ligase_C"/>
</dbReference>
<comment type="subcellular location">
    <subcellularLocation>
        <location evidence="10 11">Cytoplasm</location>
    </subcellularLocation>
</comment>
<dbReference type="InterPro" id="IPR005863">
    <property type="entry name" value="UDP-N-AcMur_synth"/>
</dbReference>
<dbReference type="Gene3D" id="3.40.1390.10">
    <property type="entry name" value="MurE/MurF, N-terminal domain"/>
    <property type="match status" value="1"/>
</dbReference>
<proteinExistence type="inferred from homology"/>
<keyword evidence="6 10" id="KW-0133">Cell shape</keyword>
<keyword evidence="4 10" id="KW-0547">Nucleotide-binding</keyword>
<dbReference type="SUPFAM" id="SSF53623">
    <property type="entry name" value="MurD-like peptide ligases, catalytic domain"/>
    <property type="match status" value="1"/>
</dbReference>
<dbReference type="GO" id="GO:0008360">
    <property type="term" value="P:regulation of cell shape"/>
    <property type="evidence" value="ECO:0007669"/>
    <property type="project" value="UniProtKB-KW"/>
</dbReference>
<dbReference type="GO" id="GO:0047480">
    <property type="term" value="F:UDP-N-acetylmuramoyl-tripeptide-D-alanyl-D-alanine ligase activity"/>
    <property type="evidence" value="ECO:0007669"/>
    <property type="project" value="UniProtKB-UniRule"/>
</dbReference>
<feature type="binding site" evidence="10">
    <location>
        <begin position="108"/>
        <end position="114"/>
    </location>
    <ligand>
        <name>ATP</name>
        <dbReference type="ChEBI" id="CHEBI:30616"/>
    </ligand>
</feature>
<dbReference type="Pfam" id="PF02875">
    <property type="entry name" value="Mur_ligase_C"/>
    <property type="match status" value="1"/>
</dbReference>
<keyword evidence="5 10" id="KW-0067">ATP-binding</keyword>